<evidence type="ECO:0000313" key="3">
    <source>
        <dbReference type="Proteomes" id="UP000289340"/>
    </source>
</evidence>
<sequence>MLFFVCVIQLFSLNKDGDVDLNASPQALDKLLGYELAFKIKVQPKFRNYVVLKCSADSSLINVVMDMLADAEQSLSVTADHDPLLGLPLTPTKRQTFQDCDDEARTSQISPAQLSSNKLKKHDAI</sequence>
<evidence type="ECO:0000313" key="2">
    <source>
        <dbReference type="EMBL" id="RZB65819.1"/>
    </source>
</evidence>
<feature type="compositionally biased region" description="Polar residues" evidence="1">
    <location>
        <begin position="106"/>
        <end position="117"/>
    </location>
</feature>
<organism evidence="2 3">
    <name type="scientific">Glycine soja</name>
    <name type="common">Wild soybean</name>
    <dbReference type="NCBI Taxonomy" id="3848"/>
    <lineage>
        <taxon>Eukaryota</taxon>
        <taxon>Viridiplantae</taxon>
        <taxon>Streptophyta</taxon>
        <taxon>Embryophyta</taxon>
        <taxon>Tracheophyta</taxon>
        <taxon>Spermatophyta</taxon>
        <taxon>Magnoliopsida</taxon>
        <taxon>eudicotyledons</taxon>
        <taxon>Gunneridae</taxon>
        <taxon>Pentapetalae</taxon>
        <taxon>rosids</taxon>
        <taxon>fabids</taxon>
        <taxon>Fabales</taxon>
        <taxon>Fabaceae</taxon>
        <taxon>Papilionoideae</taxon>
        <taxon>50 kb inversion clade</taxon>
        <taxon>NPAAA clade</taxon>
        <taxon>indigoferoid/millettioid clade</taxon>
        <taxon>Phaseoleae</taxon>
        <taxon>Glycine</taxon>
        <taxon>Glycine subgen. Soja</taxon>
    </lineage>
</organism>
<name>A0A445GX30_GLYSO</name>
<keyword evidence="3" id="KW-1185">Reference proteome</keyword>
<accession>A0A445GX30</accession>
<protein>
    <submittedName>
        <fullName evidence="2">Uncharacterized protein</fullName>
    </submittedName>
</protein>
<gene>
    <name evidence="2" type="ORF">D0Y65_041748</name>
</gene>
<feature type="region of interest" description="Disordered" evidence="1">
    <location>
        <begin position="96"/>
        <end position="125"/>
    </location>
</feature>
<reference evidence="2 3" key="1">
    <citation type="submission" date="2018-09" db="EMBL/GenBank/DDBJ databases">
        <title>A high-quality reference genome of wild soybean provides a powerful tool to mine soybean genomes.</title>
        <authorList>
            <person name="Xie M."/>
            <person name="Chung C.Y.L."/>
            <person name="Li M.-W."/>
            <person name="Wong F.-L."/>
            <person name="Chan T.-F."/>
            <person name="Lam H.-M."/>
        </authorList>
    </citation>
    <scope>NUCLEOTIDE SEQUENCE [LARGE SCALE GENOMIC DNA]</scope>
    <source>
        <strain evidence="3">cv. W05</strain>
        <tissue evidence="2">Hypocotyl of etiolated seedlings</tissue>
    </source>
</reference>
<dbReference type="Proteomes" id="UP000289340">
    <property type="component" value="Chromosome 15"/>
</dbReference>
<dbReference type="EMBL" id="QZWG01000015">
    <property type="protein sequence ID" value="RZB65819.1"/>
    <property type="molecule type" value="Genomic_DNA"/>
</dbReference>
<dbReference type="AlphaFoldDB" id="A0A445GX30"/>
<evidence type="ECO:0000256" key="1">
    <source>
        <dbReference type="SAM" id="MobiDB-lite"/>
    </source>
</evidence>
<comment type="caution">
    <text evidence="2">The sequence shown here is derived from an EMBL/GenBank/DDBJ whole genome shotgun (WGS) entry which is preliminary data.</text>
</comment>
<proteinExistence type="predicted"/>